<dbReference type="EMBL" id="LZKG01000173">
    <property type="protein sequence ID" value="OBI24310.1"/>
    <property type="molecule type" value="Genomic_DNA"/>
</dbReference>
<reference evidence="3" key="1">
    <citation type="submission" date="2016-06" db="EMBL/GenBank/DDBJ databases">
        <authorList>
            <person name="Sutton G."/>
            <person name="Brinkac L."/>
            <person name="Sanka R."/>
            <person name="Adams M."/>
            <person name="Lau E."/>
            <person name="Sam S."/>
            <person name="Sreng N."/>
            <person name="Him V."/>
            <person name="Kerleguer A."/>
            <person name="Cheng S."/>
        </authorList>
    </citation>
    <scope>NUCLEOTIDE SEQUENCE [LARGE SCALE GENOMIC DNA]</scope>
    <source>
        <strain evidence="3">E1876</strain>
    </source>
</reference>
<evidence type="ECO:0000259" key="1">
    <source>
        <dbReference type="Pfam" id="PF26571"/>
    </source>
</evidence>
<gene>
    <name evidence="2" type="ORF">A5710_00850</name>
</gene>
<organism evidence="2 3">
    <name type="scientific">Mycolicibacter sinensis (strain JDM601)</name>
    <name type="common">Mycobacterium sinense</name>
    <dbReference type="NCBI Taxonomy" id="875328"/>
    <lineage>
        <taxon>Bacteria</taxon>
        <taxon>Bacillati</taxon>
        <taxon>Actinomycetota</taxon>
        <taxon>Actinomycetes</taxon>
        <taxon>Mycobacteriales</taxon>
        <taxon>Mycobacteriaceae</taxon>
        <taxon>Mycolicibacter</taxon>
    </lineage>
</organism>
<dbReference type="Pfam" id="PF26571">
    <property type="entry name" value="VldE"/>
    <property type="match status" value="1"/>
</dbReference>
<dbReference type="Proteomes" id="UP000093943">
    <property type="component" value="Unassembled WGS sequence"/>
</dbReference>
<proteinExistence type="predicted"/>
<evidence type="ECO:0000313" key="2">
    <source>
        <dbReference type="EMBL" id="OBI24310.1"/>
    </source>
</evidence>
<comment type="caution">
    <text evidence="2">The sequence shown here is derived from an EMBL/GenBank/DDBJ whole genome shotgun (WGS) entry which is preliminary data.</text>
</comment>
<protein>
    <recommendedName>
        <fullName evidence="1">ARB-07466-like C-terminal domain-containing protein</fullName>
    </recommendedName>
</protein>
<dbReference type="AlphaFoldDB" id="A0A1A2XF61"/>
<dbReference type="InterPro" id="IPR058593">
    <property type="entry name" value="ARB_07466-like_C"/>
</dbReference>
<feature type="domain" description="ARB-07466-like C-terminal" evidence="1">
    <location>
        <begin position="1"/>
        <end position="101"/>
    </location>
</feature>
<accession>A0A1A2XF61</accession>
<evidence type="ECO:0000313" key="3">
    <source>
        <dbReference type="Proteomes" id="UP000093943"/>
    </source>
</evidence>
<sequence>MQKDTILAARAVSAAFPEITDIGGVRADSLPWHPNGQAIDVMIPDPSSARGKALGDAIMRFAMAHKDKFHINHVIWQQTMHLPDGSAQLMPNGGSFTANHMDHVHIATNGGGAPHAGQRYRL</sequence>
<name>A0A1A2XF61_MYCSD</name>